<evidence type="ECO:0000259" key="12">
    <source>
        <dbReference type="PROSITE" id="PS51030"/>
    </source>
</evidence>
<keyword evidence="6" id="KW-0805">Transcription regulation</keyword>
<keyword evidence="5" id="KW-0862">Zinc</keyword>
<dbReference type="InterPro" id="IPR001723">
    <property type="entry name" value="Nuclear_hrmn_rcpt"/>
</dbReference>
<proteinExistence type="inferred from homology"/>
<dbReference type="Gene3D" id="1.10.565.10">
    <property type="entry name" value="Retinoid X Receptor"/>
    <property type="match status" value="1"/>
</dbReference>
<evidence type="ECO:0000256" key="3">
    <source>
        <dbReference type="ARBA" id="ARBA00022723"/>
    </source>
</evidence>
<keyword evidence="15" id="KW-1185">Reference proteome</keyword>
<dbReference type="InterPro" id="IPR001628">
    <property type="entry name" value="Znf_hrmn_rcpt"/>
</dbReference>
<keyword evidence="8" id="KW-0804">Transcription</keyword>
<dbReference type="SMART" id="SM00399">
    <property type="entry name" value="ZnF_C4"/>
    <property type="match status" value="1"/>
</dbReference>
<feature type="region of interest" description="Disordered" evidence="11">
    <location>
        <begin position="822"/>
        <end position="867"/>
    </location>
</feature>
<dbReference type="InterPro" id="IPR013088">
    <property type="entry name" value="Znf_NHR/GATA"/>
</dbReference>
<evidence type="ECO:0000256" key="7">
    <source>
        <dbReference type="ARBA" id="ARBA00023125"/>
    </source>
</evidence>
<comment type="subcellular location">
    <subcellularLocation>
        <location evidence="1">Nucleus</location>
    </subcellularLocation>
</comment>
<evidence type="ECO:0000256" key="5">
    <source>
        <dbReference type="ARBA" id="ARBA00022833"/>
    </source>
</evidence>
<dbReference type="InterPro" id="IPR001728">
    <property type="entry name" value="ThyrH_rcpt"/>
</dbReference>
<gene>
    <name evidence="14" type="ORF">EWB00_005777</name>
</gene>
<evidence type="ECO:0000313" key="14">
    <source>
        <dbReference type="EMBL" id="TNN10008.1"/>
    </source>
</evidence>
<dbReference type="CDD" id="cd06941">
    <property type="entry name" value="NR_LBD_DmE78_like"/>
    <property type="match status" value="1"/>
</dbReference>
<feature type="region of interest" description="Disordered" evidence="11">
    <location>
        <begin position="1"/>
        <end position="22"/>
    </location>
</feature>
<dbReference type="PROSITE" id="PS51030">
    <property type="entry name" value="NUCLEAR_REC_DBD_2"/>
    <property type="match status" value="1"/>
</dbReference>
<dbReference type="InterPro" id="IPR048008">
    <property type="entry name" value="NR_LBD_DmE78-like"/>
</dbReference>
<dbReference type="SUPFAM" id="SSF48508">
    <property type="entry name" value="Nuclear receptor ligand-binding domain"/>
    <property type="match status" value="1"/>
</dbReference>
<protein>
    <submittedName>
        <fullName evidence="14">Ecdysone-induced protein</fullName>
    </submittedName>
</protein>
<keyword evidence="3" id="KW-0479">Metal-binding</keyword>
<keyword evidence="4" id="KW-0863">Zinc-finger</keyword>
<evidence type="ECO:0000259" key="13">
    <source>
        <dbReference type="PROSITE" id="PS51843"/>
    </source>
</evidence>
<organism evidence="14 15">
    <name type="scientific">Schistosoma japonicum</name>
    <name type="common">Blood fluke</name>
    <dbReference type="NCBI Taxonomy" id="6182"/>
    <lineage>
        <taxon>Eukaryota</taxon>
        <taxon>Metazoa</taxon>
        <taxon>Spiralia</taxon>
        <taxon>Lophotrochozoa</taxon>
        <taxon>Platyhelminthes</taxon>
        <taxon>Trematoda</taxon>
        <taxon>Digenea</taxon>
        <taxon>Strigeidida</taxon>
        <taxon>Schistosomatoidea</taxon>
        <taxon>Schistosomatidae</taxon>
        <taxon>Schistosoma</taxon>
    </lineage>
</organism>
<evidence type="ECO:0000256" key="9">
    <source>
        <dbReference type="ARBA" id="ARBA00023170"/>
    </source>
</evidence>
<dbReference type="PROSITE" id="PS00031">
    <property type="entry name" value="NUCLEAR_REC_DBD_1"/>
    <property type="match status" value="1"/>
</dbReference>
<feature type="domain" description="NR LBD" evidence="13">
    <location>
        <begin position="449"/>
        <end position="704"/>
    </location>
</feature>
<feature type="compositionally biased region" description="Polar residues" evidence="11">
    <location>
        <begin position="1039"/>
        <end position="1076"/>
    </location>
</feature>
<feature type="compositionally biased region" description="Basic and acidic residues" evidence="11">
    <location>
        <begin position="369"/>
        <end position="378"/>
    </location>
</feature>
<evidence type="ECO:0000256" key="8">
    <source>
        <dbReference type="ARBA" id="ARBA00023163"/>
    </source>
</evidence>
<dbReference type="InterPro" id="IPR035500">
    <property type="entry name" value="NHR-like_dom_sf"/>
</dbReference>
<dbReference type="PRINTS" id="PR00047">
    <property type="entry name" value="STROIDFINGER"/>
</dbReference>
<dbReference type="Pfam" id="PF00105">
    <property type="entry name" value="zf-C4"/>
    <property type="match status" value="1"/>
</dbReference>
<dbReference type="EMBL" id="SKCS01000378">
    <property type="protein sequence ID" value="TNN10008.1"/>
    <property type="molecule type" value="Genomic_DNA"/>
</dbReference>
<dbReference type="AlphaFoldDB" id="A0A4Z2D0V5"/>
<sequence length="1076" mass="117663">MAISPESNFDLKTDSGSASFSDSGVSSSFSLKTNASASASINPSPPLSGFPGCVDSNGSPSLDQSYLNFSNKTYSGFLDCSNLPMSANHPYPLPSRHSFPQGFLPSPSSAYTPSYSSSHLVSNSFYQRQVPSTLCSVPSGNFGLPQLFPQDILQNSVHVNRDQHNGPGCSVENHFAQHRDHGQFPYSDPFHSSDLRPLHITTSPRQLGPHSSHTNIGDVTCADSLGKISPRDSPNGVPDHSVTPCGAVSSGVGSLISCRPSRTIERGSEVSAADSNSNVGSIKATFTPCKVCGDKASGYHYGVISCEGCKGFFRRSIQKQIEYKCLRDGKCLVIRLNRNRCQYCRFRKCLAAGMSKDSVRYGRMPRRTRGSECGRENSDPVIPIPHNSSTTPMRIDSSVVIGNGSAGGHASAFIPPPSCTSEISSNSSSTAAASTTTGRYGICSRPPNDHLGLYETILNISQGYQNFSPYTDEKIKVMRCRPITLSNVTREFWPEKVDEHRLRMHEELSQLLAPCIQQVVEFAKRIPEFSSLGQPDQLVLIKAAFFEVWLVQASRLISTHDRKITLPDGKQITKQELDFVYSPSVVCSIFSFSENFNALVLNDTEVALCCAVVITKPSRYGLIEPDKVAIMQDHHLAALRMQLERNRPREPTLLGQVRSVINQVTTVGDEIQLCIRWYRENWYRTRLAPLYAETYDIPHEDTSTVSLPTQNASTALSNTAQHAGNSYPMCPDIQPVCPQPVPYGGDVTNTPINYGSSTVSIPQAIHHHYPNHSINRPDVPNMISSCSVSENIAYCGSNNNRIQTGSVDHCSSDNQIHAVNNKSNSQHQVQQQPTLMPDSSHMRASYSATNLATSNSDSPTTNQSRVFSGQFSYHDGSMNFNPSNSNTYSNSRDCSPSSTQMLSTNYIVPSPQQQQRNQVSGTVLQSPPQLSCSSALASPQRQVSSSSMMSAQNHGDHMTINKSVISVKNRDSRSNTPTSYCNNNSMIHPSSSTNECMPPLWSNINTDNNTNNSNNYMIDHTVNSNGETTEIQQQSQSQLHNTSPISQSELMNTTPDTSHNLNALPSPINGTLSCEQ</sequence>
<dbReference type="GO" id="GO:0004879">
    <property type="term" value="F:nuclear receptor activity"/>
    <property type="evidence" value="ECO:0007669"/>
    <property type="project" value="InterPro"/>
</dbReference>
<dbReference type="PROSITE" id="PS51843">
    <property type="entry name" value="NR_LBD"/>
    <property type="match status" value="1"/>
</dbReference>
<evidence type="ECO:0000256" key="2">
    <source>
        <dbReference type="ARBA" id="ARBA00008092"/>
    </source>
</evidence>
<dbReference type="PRINTS" id="PR00546">
    <property type="entry name" value="THYROIDHORMR"/>
</dbReference>
<reference evidence="14 15" key="1">
    <citation type="submission" date="2019-03" db="EMBL/GenBank/DDBJ databases">
        <title>An improved genome assembly of the fluke Schistosoma japonicum.</title>
        <authorList>
            <person name="Hu W."/>
            <person name="Luo F."/>
            <person name="Yin M."/>
            <person name="Mo X."/>
            <person name="Sun C."/>
            <person name="Wu Q."/>
            <person name="Zhu B."/>
            <person name="Xiang M."/>
            <person name="Wang J."/>
            <person name="Wang Y."/>
            <person name="Zhang T."/>
            <person name="Xu B."/>
            <person name="Zheng H."/>
            <person name="Feng Z."/>
        </authorList>
    </citation>
    <scope>NUCLEOTIDE SEQUENCE [LARGE SCALE GENOMIC DNA]</scope>
    <source>
        <strain evidence="14">HuSjv2</strain>
        <tissue evidence="14">Worms</tissue>
    </source>
</reference>
<keyword evidence="9" id="KW-0675">Receptor</keyword>
<dbReference type="CDD" id="cd07165">
    <property type="entry name" value="NR_DBD_DmE78_like"/>
    <property type="match status" value="1"/>
</dbReference>
<dbReference type="Pfam" id="PF00104">
    <property type="entry name" value="Hormone_recep"/>
    <property type="match status" value="1"/>
</dbReference>
<feature type="region of interest" description="Disordered" evidence="11">
    <location>
        <begin position="1027"/>
        <end position="1076"/>
    </location>
</feature>
<dbReference type="GO" id="GO:0005634">
    <property type="term" value="C:nucleus"/>
    <property type="evidence" value="ECO:0007669"/>
    <property type="project" value="UniProtKB-SubCell"/>
</dbReference>
<evidence type="ECO:0000256" key="1">
    <source>
        <dbReference type="ARBA" id="ARBA00004123"/>
    </source>
</evidence>
<keyword evidence="10" id="KW-0539">Nucleus</keyword>
<dbReference type="OrthoDB" id="5771769at2759"/>
<dbReference type="Gene3D" id="3.30.50.10">
    <property type="entry name" value="Erythroid Transcription Factor GATA-1, subunit A"/>
    <property type="match status" value="1"/>
</dbReference>
<keyword evidence="7" id="KW-0238">DNA-binding</keyword>
<feature type="compositionally biased region" description="Polar residues" evidence="11">
    <location>
        <begin position="822"/>
        <end position="834"/>
    </location>
</feature>
<dbReference type="FunFam" id="3.30.50.10:FF:000044">
    <property type="entry name" value="retinoic acid receptor beta isoform X4"/>
    <property type="match status" value="1"/>
</dbReference>
<dbReference type="STRING" id="6182.A0A4Z2D0V5"/>
<comment type="similarity">
    <text evidence="2">Belongs to the nuclear hormone receptor family. NR1 subfamily.</text>
</comment>
<dbReference type="GO" id="GO:0008270">
    <property type="term" value="F:zinc ion binding"/>
    <property type="evidence" value="ECO:0007669"/>
    <property type="project" value="UniProtKB-KW"/>
</dbReference>
<evidence type="ECO:0000256" key="6">
    <source>
        <dbReference type="ARBA" id="ARBA00023015"/>
    </source>
</evidence>
<dbReference type="SMART" id="SM00430">
    <property type="entry name" value="HOLI"/>
    <property type="match status" value="1"/>
</dbReference>
<evidence type="ECO:0000256" key="10">
    <source>
        <dbReference type="ARBA" id="ARBA00023242"/>
    </source>
</evidence>
<dbReference type="PANTHER" id="PTHR45805:SF10">
    <property type="entry name" value="ECDYSONE-INDUCED PROTEIN 78C"/>
    <property type="match status" value="1"/>
</dbReference>
<dbReference type="InterPro" id="IPR000536">
    <property type="entry name" value="Nucl_hrmn_rcpt_lig-bd"/>
</dbReference>
<name>A0A4Z2D0V5_SCHJA</name>
<feature type="compositionally biased region" description="Polar residues" evidence="11">
    <location>
        <begin position="846"/>
        <end position="867"/>
    </location>
</feature>
<dbReference type="PRINTS" id="PR00398">
    <property type="entry name" value="STRDHORMONER"/>
</dbReference>
<dbReference type="Proteomes" id="UP000311919">
    <property type="component" value="Unassembled WGS sequence"/>
</dbReference>
<evidence type="ECO:0000256" key="4">
    <source>
        <dbReference type="ARBA" id="ARBA00022771"/>
    </source>
</evidence>
<feature type="region of interest" description="Disordered" evidence="11">
    <location>
        <begin position="912"/>
        <end position="953"/>
    </location>
</feature>
<feature type="domain" description="Nuclear receptor" evidence="12">
    <location>
        <begin position="286"/>
        <end position="361"/>
    </location>
</feature>
<dbReference type="SUPFAM" id="SSF57716">
    <property type="entry name" value="Glucocorticoid receptor-like (DNA-binding domain)"/>
    <property type="match status" value="1"/>
</dbReference>
<dbReference type="GO" id="GO:0043565">
    <property type="term" value="F:sequence-specific DNA binding"/>
    <property type="evidence" value="ECO:0007669"/>
    <property type="project" value="InterPro"/>
</dbReference>
<comment type="caution">
    <text evidence="14">The sequence shown here is derived from an EMBL/GenBank/DDBJ whole genome shotgun (WGS) entry which is preliminary data.</text>
</comment>
<feature type="region of interest" description="Disordered" evidence="11">
    <location>
        <begin position="364"/>
        <end position="389"/>
    </location>
</feature>
<dbReference type="PANTHER" id="PTHR45805">
    <property type="entry name" value="NUCLEAR HORMONE RECEPTOR HR3-RELATED"/>
    <property type="match status" value="1"/>
</dbReference>
<evidence type="ECO:0000256" key="11">
    <source>
        <dbReference type="SAM" id="MobiDB-lite"/>
    </source>
</evidence>
<evidence type="ECO:0000313" key="15">
    <source>
        <dbReference type="Proteomes" id="UP000311919"/>
    </source>
</evidence>
<accession>A0A4Z2D0V5</accession>